<gene>
    <name evidence="1" type="ORF">XELAEV_18032058mg</name>
</gene>
<dbReference type="Proteomes" id="UP000694892">
    <property type="component" value="Chromosome 6L"/>
</dbReference>
<proteinExistence type="predicted"/>
<dbReference type="AlphaFoldDB" id="A0A974CNR6"/>
<name>A0A974CNR6_XENLA</name>
<evidence type="ECO:0000313" key="1">
    <source>
        <dbReference type="EMBL" id="OCT76855.1"/>
    </source>
</evidence>
<organism evidence="1 2">
    <name type="scientific">Xenopus laevis</name>
    <name type="common">African clawed frog</name>
    <dbReference type="NCBI Taxonomy" id="8355"/>
    <lineage>
        <taxon>Eukaryota</taxon>
        <taxon>Metazoa</taxon>
        <taxon>Chordata</taxon>
        <taxon>Craniata</taxon>
        <taxon>Vertebrata</taxon>
        <taxon>Euteleostomi</taxon>
        <taxon>Amphibia</taxon>
        <taxon>Batrachia</taxon>
        <taxon>Anura</taxon>
        <taxon>Pipoidea</taxon>
        <taxon>Pipidae</taxon>
        <taxon>Xenopodinae</taxon>
        <taxon>Xenopus</taxon>
        <taxon>Xenopus</taxon>
    </lineage>
</organism>
<reference evidence="2" key="1">
    <citation type="journal article" date="2016" name="Nature">
        <title>Genome evolution in the allotetraploid frog Xenopus laevis.</title>
        <authorList>
            <person name="Session A.M."/>
            <person name="Uno Y."/>
            <person name="Kwon T."/>
            <person name="Chapman J.A."/>
            <person name="Toyoda A."/>
            <person name="Takahashi S."/>
            <person name="Fukui A."/>
            <person name="Hikosaka A."/>
            <person name="Suzuki A."/>
            <person name="Kondo M."/>
            <person name="van Heeringen S.J."/>
            <person name="Quigley I."/>
            <person name="Heinz S."/>
            <person name="Ogino H."/>
            <person name="Ochi H."/>
            <person name="Hellsten U."/>
            <person name="Lyons J.B."/>
            <person name="Simakov O."/>
            <person name="Putnam N."/>
            <person name="Stites J."/>
            <person name="Kuroki Y."/>
            <person name="Tanaka T."/>
            <person name="Michiue T."/>
            <person name="Watanabe M."/>
            <person name="Bogdanovic O."/>
            <person name="Lister R."/>
            <person name="Georgiou G."/>
            <person name="Paranjpe S.S."/>
            <person name="van Kruijsbergen I."/>
            <person name="Shu S."/>
            <person name="Carlson J."/>
            <person name="Kinoshita T."/>
            <person name="Ohta Y."/>
            <person name="Mawaribuchi S."/>
            <person name="Jenkins J."/>
            <person name="Grimwood J."/>
            <person name="Schmutz J."/>
            <person name="Mitros T."/>
            <person name="Mozaffari S.V."/>
            <person name="Suzuki Y."/>
            <person name="Haramoto Y."/>
            <person name="Yamamoto T.S."/>
            <person name="Takagi C."/>
            <person name="Heald R."/>
            <person name="Miller K."/>
            <person name="Haudenschild C."/>
            <person name="Kitzman J."/>
            <person name="Nakayama T."/>
            <person name="Izutsu Y."/>
            <person name="Robert J."/>
            <person name="Fortriede J."/>
            <person name="Burns K."/>
            <person name="Lotay V."/>
            <person name="Karimi K."/>
            <person name="Yasuoka Y."/>
            <person name="Dichmann D.S."/>
            <person name="Flajnik M.F."/>
            <person name="Houston D.W."/>
            <person name="Shendure J."/>
            <person name="DuPasquier L."/>
            <person name="Vize P.D."/>
            <person name="Zorn A.M."/>
            <person name="Ito M."/>
            <person name="Marcotte E.M."/>
            <person name="Wallingford J.B."/>
            <person name="Ito Y."/>
            <person name="Asashima M."/>
            <person name="Ueno N."/>
            <person name="Matsuda Y."/>
            <person name="Veenstra G.J."/>
            <person name="Fujiyama A."/>
            <person name="Harland R.M."/>
            <person name="Taira M."/>
            <person name="Rokhsar D.S."/>
        </authorList>
    </citation>
    <scope>NUCLEOTIDE SEQUENCE [LARGE SCALE GENOMIC DNA]</scope>
    <source>
        <strain evidence="2">J</strain>
    </source>
</reference>
<accession>A0A974CNR6</accession>
<protein>
    <submittedName>
        <fullName evidence="1">Uncharacterized protein</fullName>
    </submittedName>
</protein>
<evidence type="ECO:0000313" key="2">
    <source>
        <dbReference type="Proteomes" id="UP000694892"/>
    </source>
</evidence>
<dbReference type="EMBL" id="CM004476">
    <property type="protein sequence ID" value="OCT76855.1"/>
    <property type="molecule type" value="Genomic_DNA"/>
</dbReference>
<sequence length="86" mass="10007">MVDKMLQPISPYDYILKLTSRWHCGRKDKIVSNVFREVMNPTMCIPAAVGIYSRSQDFCLLPFYPPRIPDSQPKCRSHSILLPFFT</sequence>